<dbReference type="GO" id="GO:0046923">
    <property type="term" value="F:ER retention sequence binding"/>
    <property type="evidence" value="ECO:0007669"/>
    <property type="project" value="InterPro"/>
</dbReference>
<dbReference type="Proteomes" id="UP001162131">
    <property type="component" value="Unassembled WGS sequence"/>
</dbReference>
<evidence type="ECO:0000256" key="8">
    <source>
        <dbReference type="ARBA" id="ARBA00022989"/>
    </source>
</evidence>
<keyword evidence="13" id="KW-1185">Reference proteome</keyword>
<evidence type="ECO:0000313" key="12">
    <source>
        <dbReference type="EMBL" id="CAG9315645.1"/>
    </source>
</evidence>
<organism evidence="12 13">
    <name type="scientific">Blepharisma stoltei</name>
    <dbReference type="NCBI Taxonomy" id="1481888"/>
    <lineage>
        <taxon>Eukaryota</taxon>
        <taxon>Sar</taxon>
        <taxon>Alveolata</taxon>
        <taxon>Ciliophora</taxon>
        <taxon>Postciliodesmatophora</taxon>
        <taxon>Heterotrichea</taxon>
        <taxon>Heterotrichida</taxon>
        <taxon>Blepharismidae</taxon>
        <taxon>Blepharisma</taxon>
    </lineage>
</organism>
<feature type="transmembrane region" description="Helical" evidence="11">
    <location>
        <begin position="23"/>
        <end position="40"/>
    </location>
</feature>
<dbReference type="GO" id="GO:0016192">
    <property type="term" value="P:vesicle-mediated transport"/>
    <property type="evidence" value="ECO:0007669"/>
    <property type="project" value="UniProtKB-KW"/>
</dbReference>
<reference evidence="12" key="1">
    <citation type="submission" date="2021-09" db="EMBL/GenBank/DDBJ databases">
        <authorList>
            <consortium name="AG Swart"/>
            <person name="Singh M."/>
            <person name="Singh A."/>
            <person name="Seah K."/>
            <person name="Emmerich C."/>
        </authorList>
    </citation>
    <scope>NUCLEOTIDE SEQUENCE</scope>
    <source>
        <strain evidence="12">ATCC30299</strain>
    </source>
</reference>
<evidence type="ECO:0000256" key="3">
    <source>
        <dbReference type="ARBA" id="ARBA00022448"/>
    </source>
</evidence>
<evidence type="ECO:0000256" key="5">
    <source>
        <dbReference type="ARBA" id="ARBA00022824"/>
    </source>
</evidence>
<evidence type="ECO:0000256" key="4">
    <source>
        <dbReference type="ARBA" id="ARBA00022692"/>
    </source>
</evidence>
<keyword evidence="10" id="KW-0675">Receptor</keyword>
<feature type="transmembrane region" description="Helical" evidence="11">
    <location>
        <begin position="74"/>
        <end position="96"/>
    </location>
</feature>
<protein>
    <recommendedName>
        <fullName evidence="14">ER lumen protein retaining receptor</fullName>
    </recommendedName>
</protein>
<gene>
    <name evidence="12" type="ORF">BSTOLATCC_MIC14395</name>
</gene>
<feature type="transmembrane region" description="Helical" evidence="11">
    <location>
        <begin position="233"/>
        <end position="257"/>
    </location>
</feature>
<dbReference type="AlphaFoldDB" id="A0AAU9IWK2"/>
<feature type="transmembrane region" description="Helical" evidence="11">
    <location>
        <begin position="138"/>
        <end position="157"/>
    </location>
</feature>
<keyword evidence="3" id="KW-0813">Transport</keyword>
<keyword evidence="5" id="KW-0256">Endoplasmic reticulum</keyword>
<dbReference type="EMBL" id="CAJZBQ010000014">
    <property type="protein sequence ID" value="CAG9315645.1"/>
    <property type="molecule type" value="Genomic_DNA"/>
</dbReference>
<evidence type="ECO:0000256" key="6">
    <source>
        <dbReference type="ARBA" id="ARBA00022892"/>
    </source>
</evidence>
<keyword evidence="4 11" id="KW-0812">Transmembrane</keyword>
<evidence type="ECO:0000256" key="2">
    <source>
        <dbReference type="ARBA" id="ARBA00010120"/>
    </source>
</evidence>
<dbReference type="PANTHER" id="PTHR10585">
    <property type="entry name" value="ER LUMEN PROTEIN RETAINING RECEPTOR"/>
    <property type="match status" value="1"/>
</dbReference>
<evidence type="ECO:0000256" key="10">
    <source>
        <dbReference type="ARBA" id="ARBA00023170"/>
    </source>
</evidence>
<evidence type="ECO:0000256" key="7">
    <source>
        <dbReference type="ARBA" id="ARBA00022927"/>
    </source>
</evidence>
<comment type="subcellular location">
    <subcellularLocation>
        <location evidence="1">Endoplasmic reticulum membrane</location>
        <topology evidence="1">Multi-pass membrane protein</topology>
    </subcellularLocation>
</comment>
<dbReference type="InterPro" id="IPR000133">
    <property type="entry name" value="ER_ret_rcpt"/>
</dbReference>
<keyword evidence="9 11" id="KW-0472">Membrane</keyword>
<sequence>MVNYKRIFNDPRKLRKLAKKPQAKYWLLVLGVLILIYFFLSNGDFSFFLTLCSTLQMLAFVAICIQVRHTTEGLSLYTFVFYSLIYSSRLSSILPFESYLPYDSSGDWFYQVVEICSLVQSVWISIKLRDSKESSNSCFYAIPCAFLALISHTTLNNFFLTDYLWTLSMYLEAIALIPLIKEMKRIDDWDNFSSHFIAARTASQILSAIFWVKSFDELNVVYHRSKINLFPGIAGYFILASQLVSCFFTGQFFFWYVKSAALGTTSVLPL</sequence>
<comment type="caution">
    <text evidence="12">The sequence shown here is derived from an EMBL/GenBank/DDBJ whole genome shotgun (WGS) entry which is preliminary data.</text>
</comment>
<dbReference type="Pfam" id="PF00810">
    <property type="entry name" value="ER_lumen_recept"/>
    <property type="match status" value="1"/>
</dbReference>
<dbReference type="GO" id="GO:0015031">
    <property type="term" value="P:protein transport"/>
    <property type="evidence" value="ECO:0007669"/>
    <property type="project" value="UniProtKB-KW"/>
</dbReference>
<dbReference type="GO" id="GO:0006621">
    <property type="term" value="P:protein retention in ER lumen"/>
    <property type="evidence" value="ECO:0007669"/>
    <property type="project" value="InterPro"/>
</dbReference>
<keyword evidence="6" id="KW-0931">ER-Golgi transport</keyword>
<evidence type="ECO:0000313" key="13">
    <source>
        <dbReference type="Proteomes" id="UP001162131"/>
    </source>
</evidence>
<evidence type="ECO:0000256" key="1">
    <source>
        <dbReference type="ARBA" id="ARBA00004477"/>
    </source>
</evidence>
<keyword evidence="7" id="KW-0653">Protein transport</keyword>
<evidence type="ECO:0008006" key="14">
    <source>
        <dbReference type="Google" id="ProtNLM"/>
    </source>
</evidence>
<keyword evidence="8 11" id="KW-1133">Transmembrane helix</keyword>
<comment type="similarity">
    <text evidence="2">Belongs to the ERD2 family.</text>
</comment>
<evidence type="ECO:0000256" key="9">
    <source>
        <dbReference type="ARBA" id="ARBA00023136"/>
    </source>
</evidence>
<evidence type="ECO:0000256" key="11">
    <source>
        <dbReference type="SAM" id="Phobius"/>
    </source>
</evidence>
<feature type="transmembrane region" description="Helical" evidence="11">
    <location>
        <begin position="46"/>
        <end position="67"/>
    </location>
</feature>
<accession>A0AAU9IWK2</accession>
<dbReference type="GO" id="GO:0005789">
    <property type="term" value="C:endoplasmic reticulum membrane"/>
    <property type="evidence" value="ECO:0007669"/>
    <property type="project" value="UniProtKB-SubCell"/>
</dbReference>
<proteinExistence type="inferred from homology"/>
<name>A0AAU9IWK2_9CILI</name>